<feature type="region of interest" description="Disordered" evidence="1">
    <location>
        <begin position="46"/>
        <end position="76"/>
    </location>
</feature>
<comment type="caution">
    <text evidence="3">The sequence shown here is derived from an EMBL/GenBank/DDBJ whole genome shotgun (WGS) entry which is preliminary data.</text>
</comment>
<evidence type="ECO:0000256" key="1">
    <source>
        <dbReference type="SAM" id="MobiDB-lite"/>
    </source>
</evidence>
<name>A0A543NLT6_9ACTN</name>
<evidence type="ECO:0000256" key="2">
    <source>
        <dbReference type="SAM" id="Phobius"/>
    </source>
</evidence>
<protein>
    <submittedName>
        <fullName evidence="3">Uncharacterized protein</fullName>
    </submittedName>
</protein>
<evidence type="ECO:0000313" key="4">
    <source>
        <dbReference type="Proteomes" id="UP000317422"/>
    </source>
</evidence>
<dbReference type="EMBL" id="VFQC01000001">
    <property type="protein sequence ID" value="TQN32793.1"/>
    <property type="molecule type" value="Genomic_DNA"/>
</dbReference>
<reference evidence="3 4" key="1">
    <citation type="submission" date="2019-06" db="EMBL/GenBank/DDBJ databases">
        <title>Sequencing the genomes of 1000 actinobacteria strains.</title>
        <authorList>
            <person name="Klenk H.-P."/>
        </authorList>
    </citation>
    <scope>NUCLEOTIDE SEQUENCE [LARGE SCALE GENOMIC DNA]</scope>
    <source>
        <strain evidence="3 4">DSM 45015</strain>
    </source>
</reference>
<evidence type="ECO:0000313" key="3">
    <source>
        <dbReference type="EMBL" id="TQN32793.1"/>
    </source>
</evidence>
<feature type="transmembrane region" description="Helical" evidence="2">
    <location>
        <begin position="9"/>
        <end position="26"/>
    </location>
</feature>
<feature type="compositionally biased region" description="Low complexity" evidence="1">
    <location>
        <begin position="57"/>
        <end position="67"/>
    </location>
</feature>
<sequence length="76" mass="8093">MSERTPKTVLWVLGILGVILVAVVILPNSGCDDDRYGDDDHYSAKHDSDDYDDCDSSHGSTGGIFSFRGGGPGFGK</sequence>
<dbReference type="Proteomes" id="UP000317422">
    <property type="component" value="Unassembled WGS sequence"/>
</dbReference>
<dbReference type="RefSeq" id="WP_141924243.1">
    <property type="nucleotide sequence ID" value="NZ_VFQC01000001.1"/>
</dbReference>
<organism evidence="3 4">
    <name type="scientific">Haloactinospora alba</name>
    <dbReference type="NCBI Taxonomy" id="405555"/>
    <lineage>
        <taxon>Bacteria</taxon>
        <taxon>Bacillati</taxon>
        <taxon>Actinomycetota</taxon>
        <taxon>Actinomycetes</taxon>
        <taxon>Streptosporangiales</taxon>
        <taxon>Nocardiopsidaceae</taxon>
        <taxon>Haloactinospora</taxon>
    </lineage>
</organism>
<gene>
    <name evidence="3" type="ORF">FHX37_2776</name>
</gene>
<accession>A0A543NLT6</accession>
<keyword evidence="2" id="KW-1133">Transmembrane helix</keyword>
<keyword evidence="4" id="KW-1185">Reference proteome</keyword>
<dbReference type="AlphaFoldDB" id="A0A543NLT6"/>
<keyword evidence="2" id="KW-0812">Transmembrane</keyword>
<keyword evidence="2" id="KW-0472">Membrane</keyword>
<proteinExistence type="predicted"/>